<dbReference type="RefSeq" id="WP_193942404.1">
    <property type="nucleotide sequence ID" value="NZ_JADEWB010000030.1"/>
</dbReference>
<evidence type="ECO:0000313" key="2">
    <source>
        <dbReference type="EMBL" id="MBE9235962.1"/>
    </source>
</evidence>
<dbReference type="Pfam" id="PF05685">
    <property type="entry name" value="Uma2"/>
    <property type="match status" value="1"/>
</dbReference>
<keyword evidence="2" id="KW-0540">Nuclease</keyword>
<sequence length="180" mass="20807">MKTLVKWTTLDYHKMIESGILKGRQCELIDGEVVEMSPELPQHYNTAKRSVSYLENILKGKADVRFNGPITLSNSEPEPDIAIVKLPESKYDQHHPYADDIFWVIEVANTSLIKDSSIKRKIYAEAEIAEYWIINLQTQELIVFRQPEQGDYLCEIKWEKPIINPFAFPGIDIFISHLLT</sequence>
<organism evidence="2 3">
    <name type="scientific">Sphaerospermopsis aphanizomenoides LEGE 00250</name>
    <dbReference type="NCBI Taxonomy" id="2777972"/>
    <lineage>
        <taxon>Bacteria</taxon>
        <taxon>Bacillati</taxon>
        <taxon>Cyanobacteriota</taxon>
        <taxon>Cyanophyceae</taxon>
        <taxon>Nostocales</taxon>
        <taxon>Aphanizomenonaceae</taxon>
        <taxon>Sphaerospermopsis</taxon>
        <taxon>Sphaerospermopsis aphanizomenoides</taxon>
    </lineage>
</organism>
<dbReference type="GO" id="GO:0004519">
    <property type="term" value="F:endonuclease activity"/>
    <property type="evidence" value="ECO:0007669"/>
    <property type="project" value="UniProtKB-KW"/>
</dbReference>
<dbReference type="InterPro" id="IPR008538">
    <property type="entry name" value="Uma2"/>
</dbReference>
<name>A0ABR9VCW5_9CYAN</name>
<comment type="caution">
    <text evidence="2">The sequence shown here is derived from an EMBL/GenBank/DDBJ whole genome shotgun (WGS) entry which is preliminary data.</text>
</comment>
<dbReference type="PANTHER" id="PTHR35400">
    <property type="entry name" value="SLR1083 PROTEIN"/>
    <property type="match status" value="1"/>
</dbReference>
<dbReference type="Gene3D" id="3.90.1570.10">
    <property type="entry name" value="tt1808, chain A"/>
    <property type="match status" value="1"/>
</dbReference>
<dbReference type="InterPro" id="IPR011335">
    <property type="entry name" value="Restrct_endonuc-II-like"/>
</dbReference>
<dbReference type="PANTHER" id="PTHR35400:SF1">
    <property type="entry name" value="SLR1083 PROTEIN"/>
    <property type="match status" value="1"/>
</dbReference>
<feature type="domain" description="Putative restriction endonuclease" evidence="1">
    <location>
        <begin position="12"/>
        <end position="152"/>
    </location>
</feature>
<dbReference type="Proteomes" id="UP000606776">
    <property type="component" value="Unassembled WGS sequence"/>
</dbReference>
<dbReference type="EMBL" id="JADEWB010000030">
    <property type="protein sequence ID" value="MBE9235962.1"/>
    <property type="molecule type" value="Genomic_DNA"/>
</dbReference>
<evidence type="ECO:0000313" key="3">
    <source>
        <dbReference type="Proteomes" id="UP000606776"/>
    </source>
</evidence>
<dbReference type="InterPro" id="IPR012296">
    <property type="entry name" value="Nuclease_put_TT1808"/>
</dbReference>
<keyword evidence="2" id="KW-0255">Endonuclease</keyword>
<evidence type="ECO:0000259" key="1">
    <source>
        <dbReference type="Pfam" id="PF05685"/>
    </source>
</evidence>
<dbReference type="CDD" id="cd06260">
    <property type="entry name" value="DUF820-like"/>
    <property type="match status" value="1"/>
</dbReference>
<keyword evidence="2" id="KW-0378">Hydrolase</keyword>
<keyword evidence="3" id="KW-1185">Reference proteome</keyword>
<accession>A0ABR9VCW5</accession>
<reference evidence="2 3" key="1">
    <citation type="submission" date="2020-10" db="EMBL/GenBank/DDBJ databases">
        <authorList>
            <person name="Castelo-Branco R."/>
            <person name="Eusebio N."/>
            <person name="Adriana R."/>
            <person name="Vieira A."/>
            <person name="Brugerolle De Fraissinette N."/>
            <person name="Rezende De Castro R."/>
            <person name="Schneider M.P."/>
            <person name="Vasconcelos V."/>
            <person name="Leao P.N."/>
        </authorList>
    </citation>
    <scope>NUCLEOTIDE SEQUENCE [LARGE SCALE GENOMIC DNA]</scope>
    <source>
        <strain evidence="2 3">LEGE 00250</strain>
    </source>
</reference>
<dbReference type="SUPFAM" id="SSF52980">
    <property type="entry name" value="Restriction endonuclease-like"/>
    <property type="match status" value="1"/>
</dbReference>
<proteinExistence type="predicted"/>
<gene>
    <name evidence="2" type="ORF">IQ227_07935</name>
</gene>
<protein>
    <submittedName>
        <fullName evidence="2">Uma2 family endonuclease</fullName>
    </submittedName>
</protein>